<dbReference type="EMBL" id="LXMA01000044">
    <property type="protein sequence ID" value="OAT71207.1"/>
    <property type="molecule type" value="Genomic_DNA"/>
</dbReference>
<gene>
    <name evidence="2" type="ORF">A7K69_15580</name>
</gene>
<keyword evidence="1" id="KW-0812">Transmembrane</keyword>
<protein>
    <submittedName>
        <fullName evidence="2">Uncharacterized protein</fullName>
    </submittedName>
</protein>
<reference evidence="3" key="1">
    <citation type="submission" date="2016-05" db="EMBL/GenBank/DDBJ databases">
        <authorList>
            <person name="Wang W."/>
            <person name="Zhu L."/>
        </authorList>
    </citation>
    <scope>NUCLEOTIDE SEQUENCE [LARGE SCALE GENOMIC DNA]</scope>
    <source>
        <strain evidence="3">W-2</strain>
    </source>
</reference>
<comment type="caution">
    <text evidence="2">The sequence shown here is derived from an EMBL/GenBank/DDBJ whole genome shotgun (WGS) entry which is preliminary data.</text>
</comment>
<keyword evidence="1" id="KW-0472">Membrane</keyword>
<organism evidence="2 3">
    <name type="scientific">Parageobacillus thermoglucosidasius</name>
    <name type="common">Geobacillus thermoglucosidasius</name>
    <dbReference type="NCBI Taxonomy" id="1426"/>
    <lineage>
        <taxon>Bacteria</taxon>
        <taxon>Bacillati</taxon>
        <taxon>Bacillota</taxon>
        <taxon>Bacilli</taxon>
        <taxon>Bacillales</taxon>
        <taxon>Anoxybacillaceae</taxon>
        <taxon>Parageobacillus</taxon>
    </lineage>
</organism>
<evidence type="ECO:0000256" key="1">
    <source>
        <dbReference type="SAM" id="Phobius"/>
    </source>
</evidence>
<dbReference type="AlphaFoldDB" id="A0A1B7KM89"/>
<evidence type="ECO:0000313" key="2">
    <source>
        <dbReference type="EMBL" id="OAT71207.1"/>
    </source>
</evidence>
<proteinExistence type="predicted"/>
<accession>A0A1B7KM89</accession>
<evidence type="ECO:0000313" key="3">
    <source>
        <dbReference type="Proteomes" id="UP000078290"/>
    </source>
</evidence>
<sequence length="97" mass="11378">MFLKKPPVLKRKKGCESVNFSFLKTKYMFYHGLHRGKEGSECLCFIVKMSSGLRRWYARMRYAAEKARQNLSRLFYACKVPFAFYYVVTVVVDDGAN</sequence>
<keyword evidence="1" id="KW-1133">Transmembrane helix</keyword>
<name>A0A1B7KM89_PARTM</name>
<dbReference type="Proteomes" id="UP000078290">
    <property type="component" value="Unassembled WGS sequence"/>
</dbReference>
<feature type="transmembrane region" description="Helical" evidence="1">
    <location>
        <begin position="74"/>
        <end position="92"/>
    </location>
</feature>